<keyword evidence="2" id="KW-1185">Reference proteome</keyword>
<dbReference type="GeneID" id="39875851"/>
<dbReference type="AlphaFoldDB" id="A0A2H6KGH5"/>
<dbReference type="Proteomes" id="UP000236319">
    <property type="component" value="Unassembled WGS sequence"/>
</dbReference>
<gene>
    <name evidence="1" type="ORF">BOVATA_035740</name>
</gene>
<sequence length="169" mass="17702">MSIAISTSGWPFPTDCKSIPTVEDDCSSGLREKSGSSLTRVICEPGAAEIKSCFPEDVRGFEELEAPEWWPLALVVERDGFIPSSHAELAVCTELELRVQVSNIAKASLELVELPLSGGSTCMASLSAPDRAGEALALVPSSSLPSALTTCGLNSGCDSRTLPKACQSA</sequence>
<reference evidence="1 2" key="1">
    <citation type="journal article" date="2017" name="BMC Genomics">
        <title>Whole-genome assembly of Babesia ovata and comparative genomics between closely related pathogens.</title>
        <authorList>
            <person name="Yamagishi J."/>
            <person name="Asada M."/>
            <person name="Hakimi H."/>
            <person name="Tanaka T.Q."/>
            <person name="Sugimoto C."/>
            <person name="Kawazu S."/>
        </authorList>
    </citation>
    <scope>NUCLEOTIDE SEQUENCE [LARGE SCALE GENOMIC DNA]</scope>
    <source>
        <strain evidence="1 2">Miyake</strain>
    </source>
</reference>
<dbReference type="GO" id="GO:0016787">
    <property type="term" value="F:hydrolase activity"/>
    <property type="evidence" value="ECO:0007669"/>
    <property type="project" value="UniProtKB-KW"/>
</dbReference>
<dbReference type="EMBL" id="BDSA01000004">
    <property type="protein sequence ID" value="GBE62081.1"/>
    <property type="molecule type" value="Genomic_DNA"/>
</dbReference>
<name>A0A2H6KGH5_9APIC</name>
<evidence type="ECO:0000313" key="1">
    <source>
        <dbReference type="EMBL" id="GBE62081.1"/>
    </source>
</evidence>
<accession>A0A2H6KGH5</accession>
<evidence type="ECO:0000313" key="2">
    <source>
        <dbReference type="Proteomes" id="UP000236319"/>
    </source>
</evidence>
<dbReference type="RefSeq" id="XP_028868324.1">
    <property type="nucleotide sequence ID" value="XM_029012491.1"/>
</dbReference>
<dbReference type="VEuPathDB" id="PiroplasmaDB:BOVATA_035740"/>
<organism evidence="1 2">
    <name type="scientific">Babesia ovata</name>
    <dbReference type="NCBI Taxonomy" id="189622"/>
    <lineage>
        <taxon>Eukaryota</taxon>
        <taxon>Sar</taxon>
        <taxon>Alveolata</taxon>
        <taxon>Apicomplexa</taxon>
        <taxon>Aconoidasida</taxon>
        <taxon>Piroplasmida</taxon>
        <taxon>Babesiidae</taxon>
        <taxon>Babesia</taxon>
    </lineage>
</organism>
<comment type="caution">
    <text evidence="1">The sequence shown here is derived from an EMBL/GenBank/DDBJ whole genome shotgun (WGS) entry which is preliminary data.</text>
</comment>
<proteinExistence type="predicted"/>
<keyword evidence="1" id="KW-0378">Hydrolase</keyword>
<protein>
    <submittedName>
        <fullName evidence="1">Indoleacetamide hydrolase, putative</fullName>
    </submittedName>
</protein>